<dbReference type="EMBL" id="LT629772">
    <property type="protein sequence ID" value="SDR97174.1"/>
    <property type="molecule type" value="Genomic_DNA"/>
</dbReference>
<evidence type="ECO:0000313" key="4">
    <source>
        <dbReference type="EMBL" id="SDR97174.1"/>
    </source>
</evidence>
<organism evidence="4 5">
    <name type="scientific">Microlunatus soli</name>
    <dbReference type="NCBI Taxonomy" id="630515"/>
    <lineage>
        <taxon>Bacteria</taxon>
        <taxon>Bacillati</taxon>
        <taxon>Actinomycetota</taxon>
        <taxon>Actinomycetes</taxon>
        <taxon>Propionibacteriales</taxon>
        <taxon>Propionibacteriaceae</taxon>
        <taxon>Microlunatus</taxon>
    </lineage>
</organism>
<dbReference type="STRING" id="630515.SAMN04489812_0484"/>
<dbReference type="PANTHER" id="PTHR34106">
    <property type="entry name" value="GLYCOSIDASE"/>
    <property type="match status" value="1"/>
</dbReference>
<dbReference type="Pfam" id="PF04041">
    <property type="entry name" value="Glyco_hydro_130"/>
    <property type="match status" value="1"/>
</dbReference>
<dbReference type="OrthoDB" id="9776657at2"/>
<dbReference type="RefSeq" id="WP_091519299.1">
    <property type="nucleotide sequence ID" value="NZ_LT629772.1"/>
</dbReference>
<dbReference type="AlphaFoldDB" id="A0A1H1NE34"/>
<dbReference type="InterPro" id="IPR007184">
    <property type="entry name" value="Mannoside_phosphorylase"/>
</dbReference>
<proteinExistence type="inferred from homology"/>
<evidence type="ECO:0000313" key="5">
    <source>
        <dbReference type="Proteomes" id="UP000199103"/>
    </source>
</evidence>
<dbReference type="PANTHER" id="PTHR34106:SF5">
    <property type="entry name" value="GLYCOSIDASE"/>
    <property type="match status" value="1"/>
</dbReference>
<comment type="similarity">
    <text evidence="3">Belongs to the glycosyl hydrolase 130 family.</text>
</comment>
<evidence type="ECO:0000256" key="3">
    <source>
        <dbReference type="ARBA" id="ARBA00024356"/>
    </source>
</evidence>
<reference evidence="4 5" key="1">
    <citation type="submission" date="2016-10" db="EMBL/GenBank/DDBJ databases">
        <authorList>
            <person name="de Groot N.N."/>
        </authorList>
    </citation>
    <scope>NUCLEOTIDE SEQUENCE [LARGE SCALE GENOMIC DNA]</scope>
    <source>
        <strain evidence="4 5">DSM 21800</strain>
    </source>
</reference>
<keyword evidence="2" id="KW-0808">Transferase</keyword>
<evidence type="ECO:0000256" key="2">
    <source>
        <dbReference type="ARBA" id="ARBA00022679"/>
    </source>
</evidence>
<gene>
    <name evidence="4" type="ORF">SAMN04489812_0484</name>
</gene>
<name>A0A1H1NE34_9ACTN</name>
<sequence length="336" mass="37191">MITRHPNNPVLEPSQVPYPADCVFNAGAAKINGDYLMVFRNDFDYRGGAAFGGCCLGLARSSDGVDWTVDPEPIVTIEQARQWFADSHHPRFGADEISRVYDPRITVLDDQIHLTVAMDTRHGILGAILRTDDFRRFELISLSVPDNRNMVLFPERIGDRYYRLERPFSIYGRGAPEAFDLWSSSSPDLTHWGNSRLVLGSEEVPYANSKIGPAAPPIRTPAGWLAAIHAVHKDDDQLLNAWGDQQWTKAYHAGLALLDLDDPQRLIGISRQPLLTPEPPYETDGFRGSVIFPCAMIAEDSGEVKIYYGAADTVVALASADLDDLLSSIEPVPTAR</sequence>
<accession>A0A1H1NE34</accession>
<dbReference type="Proteomes" id="UP000199103">
    <property type="component" value="Chromosome I"/>
</dbReference>
<dbReference type="CDD" id="cd08993">
    <property type="entry name" value="GH130"/>
    <property type="match status" value="1"/>
</dbReference>
<evidence type="ECO:0000256" key="1">
    <source>
        <dbReference type="ARBA" id="ARBA00022676"/>
    </source>
</evidence>
<dbReference type="PIRSF" id="PIRSF016202">
    <property type="entry name" value="PH1107"/>
    <property type="match status" value="1"/>
</dbReference>
<dbReference type="SUPFAM" id="SSF75005">
    <property type="entry name" value="Arabinanase/levansucrase/invertase"/>
    <property type="match status" value="1"/>
</dbReference>
<keyword evidence="5" id="KW-1185">Reference proteome</keyword>
<keyword evidence="1" id="KW-0328">Glycosyltransferase</keyword>
<protein>
    <submittedName>
        <fullName evidence="4">Beta-1,4-mannooligosaccharide/beta-1,4-mannosyl-N-acetylglucosamine phosphorylase</fullName>
    </submittedName>
</protein>
<dbReference type="Gene3D" id="2.115.10.20">
    <property type="entry name" value="Glycosyl hydrolase domain, family 43"/>
    <property type="match status" value="1"/>
</dbReference>
<dbReference type="InterPro" id="IPR023296">
    <property type="entry name" value="Glyco_hydro_beta-prop_sf"/>
</dbReference>
<dbReference type="GO" id="GO:0016757">
    <property type="term" value="F:glycosyltransferase activity"/>
    <property type="evidence" value="ECO:0007669"/>
    <property type="project" value="UniProtKB-KW"/>
</dbReference>